<evidence type="ECO:0000256" key="1">
    <source>
        <dbReference type="SAM" id="MobiDB-lite"/>
    </source>
</evidence>
<name>A0A1Q9CY07_SYMMI</name>
<proteinExistence type="predicted"/>
<evidence type="ECO:0000313" key="3">
    <source>
        <dbReference type="EMBL" id="OLP87810.1"/>
    </source>
</evidence>
<sequence length="408" mass="43265">MASARYPSSSGRQGKRALNVLAAMQMDHRRSFLPSPGCRASSRCMPPSVMSHLWLLLCLAAEIDAGCGIPCCGLCQADADTPELSFLQSSLQLAAVGPKGNASKTAPMSRHSMGPQAKAELLQIIPNTEEPTAGTFREKLVPVAAVLVFPLAVVFLLLATQHLPAGFYQGGEANASRMLQSVRLPIPQARMASAPAASPVCGSMLLPNSEAVLNGSLTAIRTSKRAVINGSAGRPLLLAAFGVSKARRPMLRVAYQSCETDPRCSVEVVDAETPRFFIYGRKDVLYGSMEPSPARGQKCLIIKHKDLSILRLEVASLENVEVEATSPHDGRRLATAGLHAQNDQWQLQAEPGADALLILSCILAVVRLLPSATEQPRLSGVDQGSEAADQGTVRTDEVKSSPTAPTAS</sequence>
<evidence type="ECO:0000256" key="2">
    <source>
        <dbReference type="SAM" id="Phobius"/>
    </source>
</evidence>
<keyword evidence="2" id="KW-1133">Transmembrane helix</keyword>
<feature type="transmembrane region" description="Helical" evidence="2">
    <location>
        <begin position="140"/>
        <end position="159"/>
    </location>
</feature>
<keyword evidence="2" id="KW-0812">Transmembrane</keyword>
<evidence type="ECO:0000313" key="4">
    <source>
        <dbReference type="Proteomes" id="UP000186817"/>
    </source>
</evidence>
<dbReference type="AlphaFoldDB" id="A0A1Q9CY07"/>
<gene>
    <name evidence="3" type="ORF">AK812_SmicGene30958</name>
</gene>
<feature type="region of interest" description="Disordered" evidence="1">
    <location>
        <begin position="376"/>
        <end position="408"/>
    </location>
</feature>
<dbReference type="EMBL" id="LSRX01000842">
    <property type="protein sequence ID" value="OLP87810.1"/>
    <property type="molecule type" value="Genomic_DNA"/>
</dbReference>
<protein>
    <submittedName>
        <fullName evidence="3">Uncharacterized protein</fullName>
    </submittedName>
</protein>
<dbReference type="Proteomes" id="UP000186817">
    <property type="component" value="Unassembled WGS sequence"/>
</dbReference>
<organism evidence="3 4">
    <name type="scientific">Symbiodinium microadriaticum</name>
    <name type="common">Dinoflagellate</name>
    <name type="synonym">Zooxanthella microadriatica</name>
    <dbReference type="NCBI Taxonomy" id="2951"/>
    <lineage>
        <taxon>Eukaryota</taxon>
        <taxon>Sar</taxon>
        <taxon>Alveolata</taxon>
        <taxon>Dinophyceae</taxon>
        <taxon>Suessiales</taxon>
        <taxon>Symbiodiniaceae</taxon>
        <taxon>Symbiodinium</taxon>
    </lineage>
</organism>
<dbReference type="OrthoDB" id="419818at2759"/>
<keyword evidence="4" id="KW-1185">Reference proteome</keyword>
<accession>A0A1Q9CY07</accession>
<keyword evidence="2" id="KW-0472">Membrane</keyword>
<reference evidence="3 4" key="1">
    <citation type="submission" date="2016-02" db="EMBL/GenBank/DDBJ databases">
        <title>Genome analysis of coral dinoflagellate symbionts highlights evolutionary adaptations to a symbiotic lifestyle.</title>
        <authorList>
            <person name="Aranda M."/>
            <person name="Li Y."/>
            <person name="Liew Y.J."/>
            <person name="Baumgarten S."/>
            <person name="Simakov O."/>
            <person name="Wilson M."/>
            <person name="Piel J."/>
            <person name="Ashoor H."/>
            <person name="Bougouffa S."/>
            <person name="Bajic V.B."/>
            <person name="Ryu T."/>
            <person name="Ravasi T."/>
            <person name="Bayer T."/>
            <person name="Micklem G."/>
            <person name="Kim H."/>
            <person name="Bhak J."/>
            <person name="Lajeunesse T.C."/>
            <person name="Voolstra C.R."/>
        </authorList>
    </citation>
    <scope>NUCLEOTIDE SEQUENCE [LARGE SCALE GENOMIC DNA]</scope>
    <source>
        <strain evidence="3 4">CCMP2467</strain>
    </source>
</reference>
<comment type="caution">
    <text evidence="3">The sequence shown here is derived from an EMBL/GenBank/DDBJ whole genome shotgun (WGS) entry which is preliminary data.</text>
</comment>